<dbReference type="InterPro" id="IPR001594">
    <property type="entry name" value="Palmitoyltrfase_DHHC"/>
</dbReference>
<keyword evidence="9" id="KW-1185">Reference proteome</keyword>
<evidence type="ECO:0000256" key="2">
    <source>
        <dbReference type="ARBA" id="ARBA00022679"/>
    </source>
</evidence>
<evidence type="ECO:0000256" key="7">
    <source>
        <dbReference type="RuleBase" id="RU079119"/>
    </source>
</evidence>
<organism evidence="9 10">
    <name type="scientific">Bombus vosnesenskii</name>
    <dbReference type="NCBI Taxonomy" id="207650"/>
    <lineage>
        <taxon>Eukaryota</taxon>
        <taxon>Metazoa</taxon>
        <taxon>Ecdysozoa</taxon>
        <taxon>Arthropoda</taxon>
        <taxon>Hexapoda</taxon>
        <taxon>Insecta</taxon>
        <taxon>Pterygota</taxon>
        <taxon>Neoptera</taxon>
        <taxon>Endopterygota</taxon>
        <taxon>Hymenoptera</taxon>
        <taxon>Apocrita</taxon>
        <taxon>Aculeata</taxon>
        <taxon>Apoidea</taxon>
        <taxon>Anthophila</taxon>
        <taxon>Apidae</taxon>
        <taxon>Bombus</taxon>
        <taxon>Pyrobombus</taxon>
    </lineage>
</organism>
<feature type="transmembrane region" description="Helical" evidence="7">
    <location>
        <begin position="191"/>
        <end position="214"/>
    </location>
</feature>
<dbReference type="GO" id="GO:0016020">
    <property type="term" value="C:membrane"/>
    <property type="evidence" value="ECO:0007669"/>
    <property type="project" value="UniProtKB-SubCell"/>
</dbReference>
<comment type="similarity">
    <text evidence="7">Belongs to the DHHC palmitoyltransferase family.</text>
</comment>
<dbReference type="Proteomes" id="UP000504631">
    <property type="component" value="Unplaced"/>
</dbReference>
<dbReference type="EC" id="2.3.1.225" evidence="7"/>
<dbReference type="InterPro" id="IPR039859">
    <property type="entry name" value="PFA4/ZDH16/20/ERF2-like"/>
</dbReference>
<accession>A0A6J3JSV8</accession>
<evidence type="ECO:0000256" key="5">
    <source>
        <dbReference type="ARBA" id="ARBA00023136"/>
    </source>
</evidence>
<evidence type="ECO:0000259" key="8">
    <source>
        <dbReference type="Pfam" id="PF01529"/>
    </source>
</evidence>
<evidence type="ECO:0000256" key="4">
    <source>
        <dbReference type="ARBA" id="ARBA00022989"/>
    </source>
</evidence>
<keyword evidence="4 7" id="KW-1133">Transmembrane helix</keyword>
<dbReference type="GeneID" id="117230234"/>
<evidence type="ECO:0000313" key="9">
    <source>
        <dbReference type="Proteomes" id="UP000504631"/>
    </source>
</evidence>
<dbReference type="RefSeq" id="XP_033343310.1">
    <property type="nucleotide sequence ID" value="XM_033487419.1"/>
</dbReference>
<reference evidence="10 11" key="1">
    <citation type="submission" date="2025-04" db="UniProtKB">
        <authorList>
            <consortium name="RefSeq"/>
        </authorList>
    </citation>
    <scope>IDENTIFICATION</scope>
    <source>
        <tissue evidence="10 11">Muscle</tissue>
    </source>
</reference>
<dbReference type="RefSeq" id="XP_033343309.1">
    <property type="nucleotide sequence ID" value="XM_033487418.1"/>
</dbReference>
<feature type="transmembrane region" description="Helical" evidence="7">
    <location>
        <begin position="7"/>
        <end position="30"/>
    </location>
</feature>
<name>A0A6J3JSV8_9HYME</name>
<feature type="domain" description="Palmitoyltransferase DHHC" evidence="8">
    <location>
        <begin position="86"/>
        <end position="212"/>
    </location>
</feature>
<gene>
    <name evidence="10 11" type="primary">LOC117230234</name>
</gene>
<protein>
    <recommendedName>
        <fullName evidence="7">Palmitoyltransferase</fullName>
        <ecNumber evidence="7">2.3.1.225</ecNumber>
    </recommendedName>
</protein>
<dbReference type="PROSITE" id="PS50216">
    <property type="entry name" value="DHHC"/>
    <property type="match status" value="1"/>
</dbReference>
<evidence type="ECO:0000256" key="6">
    <source>
        <dbReference type="ARBA" id="ARBA00023315"/>
    </source>
</evidence>
<dbReference type="KEGG" id="bvk:117230234"/>
<dbReference type="AlphaFoldDB" id="A0A6J3JSV8"/>
<dbReference type="Pfam" id="PF01529">
    <property type="entry name" value="DHHC"/>
    <property type="match status" value="1"/>
</dbReference>
<feature type="transmembrane region" description="Helical" evidence="7">
    <location>
        <begin position="166"/>
        <end position="184"/>
    </location>
</feature>
<evidence type="ECO:0000256" key="3">
    <source>
        <dbReference type="ARBA" id="ARBA00022692"/>
    </source>
</evidence>
<feature type="transmembrane region" description="Helical" evidence="7">
    <location>
        <begin position="131"/>
        <end position="154"/>
    </location>
</feature>
<dbReference type="GO" id="GO:0019706">
    <property type="term" value="F:protein-cysteine S-palmitoyltransferase activity"/>
    <property type="evidence" value="ECO:0007669"/>
    <property type="project" value="UniProtKB-EC"/>
</dbReference>
<evidence type="ECO:0000313" key="10">
    <source>
        <dbReference type="RefSeq" id="XP_033343309.1"/>
    </source>
</evidence>
<evidence type="ECO:0000313" key="11">
    <source>
        <dbReference type="RefSeq" id="XP_033343310.1"/>
    </source>
</evidence>
<dbReference type="PANTHER" id="PTHR12246">
    <property type="entry name" value="PALMITOYLTRANSFERASE ZDHHC16"/>
    <property type="match status" value="1"/>
</dbReference>
<comment type="domain">
    <text evidence="7">The DHHC domain is required for palmitoyltransferase activity.</text>
</comment>
<keyword evidence="2 7" id="KW-0808">Transferase</keyword>
<sequence length="269" mass="31505">MKAFPQIIVKICPFIALIYSIAVITLTTYINEKLTPVFIFFCVQVYLNWYSVYTISHNATIMEVKTMGKKLLIYNEAETNVEYKYWYCEKCINYTCKPTQHCVFCRKCFHFRDHHCFFLGACILRQNIGNFILFCFYTSLTCIYSLCTLGPYLYDNINRVVRTDTDSFNIFLNFCFPIALVRLLHSRENTYILLVTMFDILVSILCICLVYATWKLHSCMSGKQRYANISGKQTLREIFGNYGLSNIIFPYNGLIGTRDLNGKYELKQI</sequence>
<comment type="subcellular location">
    <subcellularLocation>
        <location evidence="1">Membrane</location>
        <topology evidence="1">Multi-pass membrane protein</topology>
    </subcellularLocation>
</comment>
<keyword evidence="5 7" id="KW-0472">Membrane</keyword>
<feature type="transmembrane region" description="Helical" evidence="7">
    <location>
        <begin position="36"/>
        <end position="55"/>
    </location>
</feature>
<evidence type="ECO:0000256" key="1">
    <source>
        <dbReference type="ARBA" id="ARBA00004141"/>
    </source>
</evidence>
<keyword evidence="6 7" id="KW-0012">Acyltransferase</keyword>
<proteinExistence type="inferred from homology"/>
<comment type="catalytic activity">
    <reaction evidence="7">
        <text>L-cysteinyl-[protein] + hexadecanoyl-CoA = S-hexadecanoyl-L-cysteinyl-[protein] + CoA</text>
        <dbReference type="Rhea" id="RHEA:36683"/>
        <dbReference type="Rhea" id="RHEA-COMP:10131"/>
        <dbReference type="Rhea" id="RHEA-COMP:11032"/>
        <dbReference type="ChEBI" id="CHEBI:29950"/>
        <dbReference type="ChEBI" id="CHEBI:57287"/>
        <dbReference type="ChEBI" id="CHEBI:57379"/>
        <dbReference type="ChEBI" id="CHEBI:74151"/>
        <dbReference type="EC" id="2.3.1.225"/>
    </reaction>
</comment>
<keyword evidence="3 7" id="KW-0812">Transmembrane</keyword>